<sequence length="308" mass="34796">MYNPTPPKDRLPLPAKKLIETLESQLSIAYPDTGLEESQEVRQKPILRSVVGLIVASAQQIPHLGRPIQAILRNWLHLNHTDIPRGQAAARLLEDRAILKQLYSRGLANKYPPVLCLQTTDQDIKMMEAGHGITEVVVEGIKDYIGLLDTVSTSKVWLSANFHVGRASAYASAHIIQVMPDNSGVNFPNIECLDYAQFCLQQRPSPLHPLRVLILNARGANNPEFILTFVELTYDYNPDVFIVTEKRPTGEENLRARNSMGYTGYVSVDAIGYFGGLWFLWDQRKLRFRLISRSRNSITLDITFLNRT</sequence>
<dbReference type="InterPro" id="IPR036691">
    <property type="entry name" value="Endo/exonu/phosph_ase_sf"/>
</dbReference>
<dbReference type="SUPFAM" id="SSF56219">
    <property type="entry name" value="DNase I-like"/>
    <property type="match status" value="1"/>
</dbReference>
<gene>
    <name evidence="2" type="ORF">CCACVL1_02557</name>
</gene>
<keyword evidence="1" id="KW-1133">Transmembrane helix</keyword>
<dbReference type="Proteomes" id="UP000188268">
    <property type="component" value="Unassembled WGS sequence"/>
</dbReference>
<keyword evidence="1" id="KW-0812">Transmembrane</keyword>
<dbReference type="Gramene" id="OMP03110">
    <property type="protein sequence ID" value="OMP03110"/>
    <property type="gene ID" value="CCACVL1_02557"/>
</dbReference>
<dbReference type="PANTHER" id="PTHR35218:SF9">
    <property type="entry name" value="ENDONUCLEASE_EXONUCLEASE_PHOSPHATASE DOMAIN-CONTAINING PROTEIN"/>
    <property type="match status" value="1"/>
</dbReference>
<reference evidence="2 3" key="1">
    <citation type="submission" date="2013-09" db="EMBL/GenBank/DDBJ databases">
        <title>Corchorus capsularis genome sequencing.</title>
        <authorList>
            <person name="Alam M."/>
            <person name="Haque M.S."/>
            <person name="Islam M.S."/>
            <person name="Emdad E.M."/>
            <person name="Islam M.M."/>
            <person name="Ahmed B."/>
            <person name="Halim A."/>
            <person name="Hossen Q.M.M."/>
            <person name="Hossain M.Z."/>
            <person name="Ahmed R."/>
            <person name="Khan M.M."/>
            <person name="Islam R."/>
            <person name="Rashid M.M."/>
            <person name="Khan S.A."/>
            <person name="Rahman M.S."/>
            <person name="Alam M."/>
        </authorList>
    </citation>
    <scope>NUCLEOTIDE SEQUENCE [LARGE SCALE GENOMIC DNA]</scope>
    <source>
        <strain evidence="3">cv. CVL-1</strain>
        <tissue evidence="2">Whole seedling</tissue>
    </source>
</reference>
<dbReference type="OrthoDB" id="1001695at2759"/>
<proteinExistence type="predicted"/>
<name>A0A1R3K7P2_COCAP</name>
<keyword evidence="1" id="KW-0472">Membrane</keyword>
<accession>A0A1R3K7P2</accession>
<evidence type="ECO:0000313" key="2">
    <source>
        <dbReference type="EMBL" id="OMP03110.1"/>
    </source>
</evidence>
<feature type="transmembrane region" description="Helical" evidence="1">
    <location>
        <begin position="262"/>
        <end position="281"/>
    </location>
</feature>
<keyword evidence="3" id="KW-1185">Reference proteome</keyword>
<comment type="caution">
    <text evidence="2">The sequence shown here is derived from an EMBL/GenBank/DDBJ whole genome shotgun (WGS) entry which is preliminary data.</text>
</comment>
<evidence type="ECO:0000256" key="1">
    <source>
        <dbReference type="SAM" id="Phobius"/>
    </source>
</evidence>
<dbReference type="EMBL" id="AWWV01006130">
    <property type="protein sequence ID" value="OMP03110.1"/>
    <property type="molecule type" value="Genomic_DNA"/>
</dbReference>
<organism evidence="2 3">
    <name type="scientific">Corchorus capsularis</name>
    <name type="common">Jute</name>
    <dbReference type="NCBI Taxonomy" id="210143"/>
    <lineage>
        <taxon>Eukaryota</taxon>
        <taxon>Viridiplantae</taxon>
        <taxon>Streptophyta</taxon>
        <taxon>Embryophyta</taxon>
        <taxon>Tracheophyta</taxon>
        <taxon>Spermatophyta</taxon>
        <taxon>Magnoliopsida</taxon>
        <taxon>eudicotyledons</taxon>
        <taxon>Gunneridae</taxon>
        <taxon>Pentapetalae</taxon>
        <taxon>rosids</taxon>
        <taxon>malvids</taxon>
        <taxon>Malvales</taxon>
        <taxon>Malvaceae</taxon>
        <taxon>Grewioideae</taxon>
        <taxon>Apeibeae</taxon>
        <taxon>Corchorus</taxon>
    </lineage>
</organism>
<dbReference type="PANTHER" id="PTHR35218">
    <property type="entry name" value="RNASE H DOMAIN-CONTAINING PROTEIN"/>
    <property type="match status" value="1"/>
</dbReference>
<protein>
    <recommendedName>
        <fullName evidence="4">Endonuclease/exonuclease/phosphatase</fullName>
    </recommendedName>
</protein>
<evidence type="ECO:0008006" key="4">
    <source>
        <dbReference type="Google" id="ProtNLM"/>
    </source>
</evidence>
<dbReference type="AlphaFoldDB" id="A0A1R3K7P2"/>
<evidence type="ECO:0000313" key="3">
    <source>
        <dbReference type="Proteomes" id="UP000188268"/>
    </source>
</evidence>